<organism evidence="1 2">
    <name type="scientific">Smittium simulii</name>
    <dbReference type="NCBI Taxonomy" id="133385"/>
    <lineage>
        <taxon>Eukaryota</taxon>
        <taxon>Fungi</taxon>
        <taxon>Fungi incertae sedis</taxon>
        <taxon>Zoopagomycota</taxon>
        <taxon>Kickxellomycotina</taxon>
        <taxon>Harpellomycetes</taxon>
        <taxon>Harpellales</taxon>
        <taxon>Legeriomycetaceae</taxon>
        <taxon>Smittium</taxon>
    </lineage>
</organism>
<keyword evidence="2" id="KW-1185">Reference proteome</keyword>
<gene>
    <name evidence="1" type="ORF">BB561_000554</name>
</gene>
<dbReference type="EMBL" id="MBFR01000012">
    <property type="protein sequence ID" value="PVU97450.1"/>
    <property type="molecule type" value="Genomic_DNA"/>
</dbReference>
<sequence length="245" mass="27847">MANFLSLPIPEVTLVEINIIYLAANDLFKKESYSEAGKYYDKIYSILQNLSVSVELEKGIATLESYKSRNKISRIVAQQKSADTKNMKSLPASSIENKDYYLIQKNDNIDILKARFDICKQSMDCKKLSKEVLQALYTSNILVDLASKLSKLISESEVANLIDLKILATKDINIVKTSEICFLGTNQRHFIEALTMLEWSLNENHQLVLLNEKPKNSLAKGLSKSELISKRRIKVLELLRQIKNS</sequence>
<dbReference type="AlphaFoldDB" id="A0A2T9YYN2"/>
<evidence type="ECO:0000313" key="1">
    <source>
        <dbReference type="EMBL" id="PVU97450.1"/>
    </source>
</evidence>
<name>A0A2T9YYN2_9FUNG</name>
<comment type="caution">
    <text evidence="1">The sequence shown here is derived from an EMBL/GenBank/DDBJ whole genome shotgun (WGS) entry which is preliminary data.</text>
</comment>
<dbReference type="OrthoDB" id="10620991at2759"/>
<reference evidence="1 2" key="1">
    <citation type="journal article" date="2018" name="MBio">
        <title>Comparative Genomics Reveals the Core Gene Toolbox for the Fungus-Insect Symbiosis.</title>
        <authorList>
            <person name="Wang Y."/>
            <person name="Stata M."/>
            <person name="Wang W."/>
            <person name="Stajich J.E."/>
            <person name="White M.M."/>
            <person name="Moncalvo J.M."/>
        </authorList>
    </citation>
    <scope>NUCLEOTIDE SEQUENCE [LARGE SCALE GENOMIC DNA]</scope>
    <source>
        <strain evidence="1 2">SWE-8-4</strain>
    </source>
</reference>
<accession>A0A2T9YYN2</accession>
<protein>
    <submittedName>
        <fullName evidence="1">Uncharacterized protein</fullName>
    </submittedName>
</protein>
<dbReference type="Proteomes" id="UP000245383">
    <property type="component" value="Unassembled WGS sequence"/>
</dbReference>
<evidence type="ECO:0000313" key="2">
    <source>
        <dbReference type="Proteomes" id="UP000245383"/>
    </source>
</evidence>
<proteinExistence type="predicted"/>